<dbReference type="GO" id="GO:0012505">
    <property type="term" value="C:endomembrane system"/>
    <property type="evidence" value="ECO:0007669"/>
    <property type="project" value="TreeGrafter"/>
</dbReference>
<organism evidence="3 4">
    <name type="scientific">Globisporangium ultimum (strain ATCC 200006 / CBS 805.95 / DAOM BR144)</name>
    <name type="common">Pythium ultimum</name>
    <dbReference type="NCBI Taxonomy" id="431595"/>
    <lineage>
        <taxon>Eukaryota</taxon>
        <taxon>Sar</taxon>
        <taxon>Stramenopiles</taxon>
        <taxon>Oomycota</taxon>
        <taxon>Peronosporomycetes</taxon>
        <taxon>Pythiales</taxon>
        <taxon>Pythiaceae</taxon>
        <taxon>Globisporangium</taxon>
    </lineage>
</organism>
<name>K3WZ31_GLOUD</name>
<dbReference type="GO" id="GO:0007346">
    <property type="term" value="P:regulation of mitotic cell cycle"/>
    <property type="evidence" value="ECO:0007669"/>
    <property type="project" value="TreeGrafter"/>
</dbReference>
<evidence type="ECO:0000313" key="4">
    <source>
        <dbReference type="Proteomes" id="UP000019132"/>
    </source>
</evidence>
<dbReference type="HOGENOM" id="CLU_025645_2_0_1"/>
<dbReference type="EnsemblProtists" id="PYU1_T010230">
    <property type="protein sequence ID" value="PYU1_T010230"/>
    <property type="gene ID" value="PYU1_G010210"/>
</dbReference>
<reference evidence="3" key="3">
    <citation type="submission" date="2015-02" db="UniProtKB">
        <authorList>
            <consortium name="EnsemblProtists"/>
        </authorList>
    </citation>
    <scope>IDENTIFICATION</scope>
    <source>
        <strain evidence="3">DAOM BR144</strain>
    </source>
</reference>
<dbReference type="Proteomes" id="UP000019132">
    <property type="component" value="Unassembled WGS sequence"/>
</dbReference>
<dbReference type="eggNOG" id="KOG2607">
    <property type="taxonomic scope" value="Eukaryota"/>
</dbReference>
<dbReference type="EMBL" id="GL376623">
    <property type="status" value="NOT_ANNOTATED_CDS"/>
    <property type="molecule type" value="Genomic_DNA"/>
</dbReference>
<comment type="similarity">
    <text evidence="1">Belongs to the CDK5RAP3 family.</text>
</comment>
<accession>K3WZ31</accession>
<dbReference type="PANTHER" id="PTHR14894">
    <property type="entry name" value="CDK5 REGULATORY SUBUNIT-ASSOCIATED PROTEIN 3"/>
    <property type="match status" value="1"/>
</dbReference>
<keyword evidence="4" id="KW-1185">Reference proteome</keyword>
<sequence length="559" mass="63126">MADKRKLPIDIQYKKLLEALIDRRIVPQKWVEQQKMIRDAIALLYADVPLASDKLVKFRKKKDKHEDLHYFDCKYILECLKQTDEYSGMNFFGQYTSPVMKQWDALIRQYEKNNVYAAEAARIIAQNTAYEIPFLKKTIQQNEKQVADNNRKAADLSKSIAEYKRKLELACSSIGIQGVNFREELQCLPYELPSIFEEVGKTICGEDIVAALAYHRALQDYLQNCEPPAVSVATASTQSSSKKDKKKSAKATQFVKEEATDDSFETVHVPFEFFSAIEELRAAKDEVADNAVNLDFEAEAAEINWDFSIDGSGSGEDVATIDWGIETISDDTATSNNDEVVDLDTPVEIDWDISSVEVGESIVGPVSIDDAVAASTPSATREITISGEPTRVGLLSENEFRTRILNNLLELRTFLRQRQQELKGADNVAFANQFQGTSPLLDQQSVETVQKYQDSVDKAISQLTDKRLQQLILIKNSERYLDRHVASLEMLIKQIDKSRREIQALEDKNVDLIDATSKIQPQIETFVAITKKLKKELELALPALFKGYKVNIVGEVNNL</sequence>
<proteinExistence type="inferred from homology"/>
<dbReference type="PANTHER" id="PTHR14894:SF0">
    <property type="entry name" value="CDK5 REGULATORY SUBUNIT-ASSOCIATED PROTEIN 3"/>
    <property type="match status" value="1"/>
</dbReference>
<reference evidence="4" key="1">
    <citation type="journal article" date="2010" name="Genome Biol.">
        <title>Genome sequence of the necrotrophic plant pathogen Pythium ultimum reveals original pathogenicity mechanisms and effector repertoire.</title>
        <authorList>
            <person name="Levesque C.A."/>
            <person name="Brouwer H."/>
            <person name="Cano L."/>
            <person name="Hamilton J.P."/>
            <person name="Holt C."/>
            <person name="Huitema E."/>
            <person name="Raffaele S."/>
            <person name="Robideau G.P."/>
            <person name="Thines M."/>
            <person name="Win J."/>
            <person name="Zerillo M.M."/>
            <person name="Beakes G.W."/>
            <person name="Boore J.L."/>
            <person name="Busam D."/>
            <person name="Dumas B."/>
            <person name="Ferriera S."/>
            <person name="Fuerstenberg S.I."/>
            <person name="Gachon C.M."/>
            <person name="Gaulin E."/>
            <person name="Govers F."/>
            <person name="Grenville-Briggs L."/>
            <person name="Horner N."/>
            <person name="Hostetler J."/>
            <person name="Jiang R.H."/>
            <person name="Johnson J."/>
            <person name="Krajaejun T."/>
            <person name="Lin H."/>
            <person name="Meijer H.J."/>
            <person name="Moore B."/>
            <person name="Morris P."/>
            <person name="Phuntmart V."/>
            <person name="Puiu D."/>
            <person name="Shetty J."/>
            <person name="Stajich J.E."/>
            <person name="Tripathy S."/>
            <person name="Wawra S."/>
            <person name="van West P."/>
            <person name="Whitty B.R."/>
            <person name="Coutinho P.M."/>
            <person name="Henrissat B."/>
            <person name="Martin F."/>
            <person name="Thomas P.D."/>
            <person name="Tyler B.M."/>
            <person name="De Vries R.P."/>
            <person name="Kamoun S."/>
            <person name="Yandell M."/>
            <person name="Tisserat N."/>
            <person name="Buell C.R."/>
        </authorList>
    </citation>
    <scope>NUCLEOTIDE SEQUENCE</scope>
    <source>
        <strain evidence="4">DAOM:BR144</strain>
    </source>
</reference>
<evidence type="ECO:0000256" key="2">
    <source>
        <dbReference type="SAM" id="Coils"/>
    </source>
</evidence>
<dbReference type="InParanoid" id="K3WZ31"/>
<feature type="coiled-coil region" evidence="2">
    <location>
        <begin position="488"/>
        <end position="515"/>
    </location>
</feature>
<dbReference type="OMA" id="CRLYEKN"/>
<dbReference type="InterPro" id="IPR008491">
    <property type="entry name" value="CDK5RAP3"/>
</dbReference>
<reference evidence="4" key="2">
    <citation type="submission" date="2010-04" db="EMBL/GenBank/DDBJ databases">
        <authorList>
            <person name="Buell R."/>
            <person name="Hamilton J."/>
            <person name="Hostetler J."/>
        </authorList>
    </citation>
    <scope>NUCLEOTIDE SEQUENCE [LARGE SCALE GENOMIC DNA]</scope>
    <source>
        <strain evidence="4">DAOM:BR144</strain>
    </source>
</reference>
<keyword evidence="2" id="KW-0175">Coiled coil</keyword>
<dbReference type="VEuPathDB" id="FungiDB:PYU1_G010210"/>
<evidence type="ECO:0000256" key="1">
    <source>
        <dbReference type="ARBA" id="ARBA00007478"/>
    </source>
</evidence>
<dbReference type="AlphaFoldDB" id="K3WZ31"/>
<protein>
    <submittedName>
        <fullName evidence="3">Uncharacterized protein</fullName>
    </submittedName>
</protein>
<evidence type="ECO:0000313" key="3">
    <source>
        <dbReference type="EnsemblProtists" id="PYU1_T010230"/>
    </source>
</evidence>
<dbReference type="Pfam" id="PF05600">
    <property type="entry name" value="CDK5RAP3"/>
    <property type="match status" value="1"/>
</dbReference>
<dbReference type="STRING" id="431595.K3WZ31"/>